<name>A0ABQ9YCG6_9EUKA</name>
<feature type="transmembrane region" description="Helical" evidence="2">
    <location>
        <begin position="55"/>
        <end position="77"/>
    </location>
</feature>
<feature type="compositionally biased region" description="Polar residues" evidence="1">
    <location>
        <begin position="599"/>
        <end position="622"/>
    </location>
</feature>
<feature type="transmembrane region" description="Helical" evidence="2">
    <location>
        <begin position="146"/>
        <end position="171"/>
    </location>
</feature>
<dbReference type="EMBL" id="JARBJD010000016">
    <property type="protein sequence ID" value="KAK2961451.1"/>
    <property type="molecule type" value="Genomic_DNA"/>
</dbReference>
<proteinExistence type="predicted"/>
<keyword evidence="2" id="KW-1133">Transmembrane helix</keyword>
<keyword evidence="2" id="KW-0472">Membrane</keyword>
<gene>
    <name evidence="3" type="ORF">BLNAU_3572</name>
</gene>
<feature type="compositionally biased region" description="Polar residues" evidence="1">
    <location>
        <begin position="551"/>
        <end position="567"/>
    </location>
</feature>
<protein>
    <submittedName>
        <fullName evidence="3">Uncharacterized protein</fullName>
    </submittedName>
</protein>
<evidence type="ECO:0000256" key="1">
    <source>
        <dbReference type="SAM" id="MobiDB-lite"/>
    </source>
</evidence>
<sequence>MGKVLYSTYSFDPDRSRHRKARLLRILHIVNVVLSFIGIICFAVCWGNIGKQTLVPACGVILCVFTFGCSIASLFTISTSLGKLGPRHLTFKTITCLYLAISITLFACGFISLFSKNTIRQYWLTHWEEFEKQLRVVEDSDFEKHISFYMLCSTTAFAMGLLLAFICAYGFGFFPKESRTNDLWFGVHVCIIYVSIFVVVFSGISLRSFTIPDQQNHTEEYMTGTIDLTVPNKTNSLVQLQTALTKHLFKSDPSDFGTITCTSEVPSNESKTVEDVKCTVSTIPFPSRIPFKDDGTVKGSSIGLLIASIIGLVLALAAVIFFIVHLIKTRKQQSAMAEITSNCLLFQTVVLFIFFFGSFAGAVLIICFTGHPTKPYLDPDNNSVTRNRRLSSDLNPEDFTYTDTILSNINVSKTLYRSMSTHYEKLIRESFNQYIKYYDDAYSGDNDSGEGYPDFFGTMVSKAYLTDSLPLVTSSFLLSCLCLAAAIVDIILICIERKRKKEDRTVFNRDSGRGEPELIDTDSPAPIEPSSEDDSGDDSPFTENEKEELKSNQGPSGEDNSQKSESSVNEKDDDSELESTSDSDIPLNRSLLHSRNKPQSKPLSTPIQTQPRSSHHTQNPLATPNAEDDKVSLSSRSTPRTPKSKARGIVSNPGKPSISSQHPDPDEKVETVSQVSMRRVPKTKVSQRAPKAKQAAQK</sequence>
<feature type="transmembrane region" description="Helical" evidence="2">
    <location>
        <begin position="183"/>
        <end position="204"/>
    </location>
</feature>
<feature type="region of interest" description="Disordered" evidence="1">
    <location>
        <begin position="506"/>
        <end position="698"/>
    </location>
</feature>
<keyword evidence="2" id="KW-0812">Transmembrane</keyword>
<accession>A0ABQ9YCG6</accession>
<feature type="transmembrane region" description="Helical" evidence="2">
    <location>
        <begin position="89"/>
        <end position="114"/>
    </location>
</feature>
<dbReference type="Proteomes" id="UP001281761">
    <property type="component" value="Unassembled WGS sequence"/>
</dbReference>
<reference evidence="3 4" key="1">
    <citation type="journal article" date="2022" name="bioRxiv">
        <title>Genomics of Preaxostyla Flagellates Illuminates Evolutionary Transitions and the Path Towards Mitochondrial Loss.</title>
        <authorList>
            <person name="Novak L.V.F."/>
            <person name="Treitli S.C."/>
            <person name="Pyrih J."/>
            <person name="Halakuc P."/>
            <person name="Pipaliya S.V."/>
            <person name="Vacek V."/>
            <person name="Brzon O."/>
            <person name="Soukal P."/>
            <person name="Eme L."/>
            <person name="Dacks J.B."/>
            <person name="Karnkowska A."/>
            <person name="Elias M."/>
            <person name="Hampl V."/>
        </authorList>
    </citation>
    <scope>NUCLEOTIDE SEQUENCE [LARGE SCALE GENOMIC DNA]</scope>
    <source>
        <strain evidence="3">NAU3</strain>
        <tissue evidence="3">Gut</tissue>
    </source>
</reference>
<feature type="compositionally biased region" description="Acidic residues" evidence="1">
    <location>
        <begin position="571"/>
        <end position="581"/>
    </location>
</feature>
<feature type="transmembrane region" description="Helical" evidence="2">
    <location>
        <begin position="344"/>
        <end position="371"/>
    </location>
</feature>
<evidence type="ECO:0000256" key="2">
    <source>
        <dbReference type="SAM" id="Phobius"/>
    </source>
</evidence>
<feature type="compositionally biased region" description="Polar residues" evidence="1">
    <location>
        <begin position="632"/>
        <end position="641"/>
    </location>
</feature>
<feature type="transmembrane region" description="Helical" evidence="2">
    <location>
        <begin position="26"/>
        <end position="49"/>
    </location>
</feature>
<comment type="caution">
    <text evidence="3">The sequence shown here is derived from an EMBL/GenBank/DDBJ whole genome shotgun (WGS) entry which is preliminary data.</text>
</comment>
<feature type="transmembrane region" description="Helical" evidence="2">
    <location>
        <begin position="302"/>
        <end position="324"/>
    </location>
</feature>
<feature type="transmembrane region" description="Helical" evidence="2">
    <location>
        <begin position="476"/>
        <end position="495"/>
    </location>
</feature>
<feature type="compositionally biased region" description="Low complexity" evidence="1">
    <location>
        <begin position="687"/>
        <end position="698"/>
    </location>
</feature>
<evidence type="ECO:0000313" key="4">
    <source>
        <dbReference type="Proteomes" id="UP001281761"/>
    </source>
</evidence>
<evidence type="ECO:0000313" key="3">
    <source>
        <dbReference type="EMBL" id="KAK2961451.1"/>
    </source>
</evidence>
<keyword evidence="4" id="KW-1185">Reference proteome</keyword>
<feature type="compositionally biased region" description="Basic and acidic residues" evidence="1">
    <location>
        <begin position="506"/>
        <end position="516"/>
    </location>
</feature>
<organism evidence="3 4">
    <name type="scientific">Blattamonas nauphoetae</name>
    <dbReference type="NCBI Taxonomy" id="2049346"/>
    <lineage>
        <taxon>Eukaryota</taxon>
        <taxon>Metamonada</taxon>
        <taxon>Preaxostyla</taxon>
        <taxon>Oxymonadida</taxon>
        <taxon>Blattamonas</taxon>
    </lineage>
</organism>